<dbReference type="PANTHER" id="PTHR46407:SF21">
    <property type="entry name" value="F-BOX_KELCH-REPEAT PROTEIN SKIP20"/>
    <property type="match status" value="1"/>
</dbReference>
<reference evidence="2 3" key="1">
    <citation type="submission" date="2020-08" db="EMBL/GenBank/DDBJ databases">
        <title>Plant Genome Project.</title>
        <authorList>
            <person name="Zhang R.-G."/>
        </authorList>
    </citation>
    <scope>NUCLEOTIDE SEQUENCE [LARGE SCALE GENOMIC DNA]</scope>
    <source>
        <tissue evidence="2">Rhizome</tissue>
    </source>
</reference>
<dbReference type="GO" id="GO:2000762">
    <property type="term" value="P:regulation of phenylpropanoid metabolic process"/>
    <property type="evidence" value="ECO:0007669"/>
    <property type="project" value="InterPro"/>
</dbReference>
<feature type="domain" description="F-box" evidence="1">
    <location>
        <begin position="11"/>
        <end position="51"/>
    </location>
</feature>
<organism evidence="2 3">
    <name type="scientific">Zingiber officinale</name>
    <name type="common">Ginger</name>
    <name type="synonym">Amomum zingiber</name>
    <dbReference type="NCBI Taxonomy" id="94328"/>
    <lineage>
        <taxon>Eukaryota</taxon>
        <taxon>Viridiplantae</taxon>
        <taxon>Streptophyta</taxon>
        <taxon>Embryophyta</taxon>
        <taxon>Tracheophyta</taxon>
        <taxon>Spermatophyta</taxon>
        <taxon>Magnoliopsida</taxon>
        <taxon>Liliopsida</taxon>
        <taxon>Zingiberales</taxon>
        <taxon>Zingiberaceae</taxon>
        <taxon>Zingiber</taxon>
    </lineage>
</organism>
<dbReference type="OrthoDB" id="191037at2759"/>
<dbReference type="SMART" id="SM00256">
    <property type="entry name" value="FBOX"/>
    <property type="match status" value="1"/>
</dbReference>
<dbReference type="InterPro" id="IPR001810">
    <property type="entry name" value="F-box_dom"/>
</dbReference>
<protein>
    <recommendedName>
        <fullName evidence="1">F-box domain-containing protein</fullName>
    </recommendedName>
</protein>
<dbReference type="SMART" id="SM00612">
    <property type="entry name" value="Kelch"/>
    <property type="match status" value="2"/>
</dbReference>
<dbReference type="GO" id="GO:0005829">
    <property type="term" value="C:cytosol"/>
    <property type="evidence" value="ECO:0007669"/>
    <property type="project" value="TreeGrafter"/>
</dbReference>
<evidence type="ECO:0000313" key="2">
    <source>
        <dbReference type="EMBL" id="KAG6531233.1"/>
    </source>
</evidence>
<dbReference type="InterPro" id="IPR044595">
    <property type="entry name" value="KMD1-4"/>
</dbReference>
<sequence length="375" mass="40297">MECYRELIPGLPDDIASDCIARVTVRFHSGLRLVCRRWRDLVTASDFYRLRERIGAAEDLIFLVQACRGGDCEDDGADEGEKGCGIGSQPPAYGLSAYNVTRESWHRVATSEAVPLFAQIASVGRKVVLLGGWDPASLDPTAEVRVLDPATGGWRRRTPMAEPRSFFACGAVGGRVFVAGGHDAQKNALRTAETYDPSADEWAALPDMEEERDECQGMEAGGRFWAVSGYGTEEQGRFAGAAEWYDAAAGKWRREEVMWEAGGAACVGVAGGSIWSVGFGREGGGAGGVREYEGVGRGWKEVAPLPAGVKRGPRPCAAVAVGGGDKERVFVMATEEETGGVHRGWVLEVGPRRWTRVETPVGFTGFVYSAAAVRL</sequence>
<dbReference type="Proteomes" id="UP000734854">
    <property type="component" value="Unassembled WGS sequence"/>
</dbReference>
<dbReference type="EMBL" id="JACMSC010000002">
    <property type="protein sequence ID" value="KAG6531233.1"/>
    <property type="molecule type" value="Genomic_DNA"/>
</dbReference>
<dbReference type="CDD" id="cd22152">
    <property type="entry name" value="F-box_AtAFR-like"/>
    <property type="match status" value="1"/>
</dbReference>
<dbReference type="GO" id="GO:0080037">
    <property type="term" value="P:negative regulation of cytokinin-activated signaling pathway"/>
    <property type="evidence" value="ECO:0007669"/>
    <property type="project" value="InterPro"/>
</dbReference>
<name>A0A8J5HQK0_ZINOF</name>
<dbReference type="Pfam" id="PF00646">
    <property type="entry name" value="F-box"/>
    <property type="match status" value="1"/>
</dbReference>
<dbReference type="Pfam" id="PF01344">
    <property type="entry name" value="Kelch_1"/>
    <property type="match status" value="1"/>
</dbReference>
<gene>
    <name evidence="2" type="ORF">ZIOFF_005023</name>
</gene>
<dbReference type="InterPro" id="IPR006652">
    <property type="entry name" value="Kelch_1"/>
</dbReference>
<proteinExistence type="predicted"/>
<keyword evidence="3" id="KW-1185">Reference proteome</keyword>
<dbReference type="PANTHER" id="PTHR46407">
    <property type="entry name" value="OS02G0208700 PROTEIN"/>
    <property type="match status" value="1"/>
</dbReference>
<dbReference type="AlphaFoldDB" id="A0A8J5HQK0"/>
<accession>A0A8J5HQK0</accession>
<evidence type="ECO:0000259" key="1">
    <source>
        <dbReference type="SMART" id="SM00256"/>
    </source>
</evidence>
<evidence type="ECO:0000313" key="3">
    <source>
        <dbReference type="Proteomes" id="UP000734854"/>
    </source>
</evidence>
<comment type="caution">
    <text evidence="2">The sequence shown here is derived from an EMBL/GenBank/DDBJ whole genome shotgun (WGS) entry which is preliminary data.</text>
</comment>